<dbReference type="InterPro" id="IPR036388">
    <property type="entry name" value="WH-like_DNA-bd_sf"/>
</dbReference>
<dbReference type="InterPro" id="IPR011991">
    <property type="entry name" value="ArsR-like_HTH"/>
</dbReference>
<feature type="domain" description="DUF5937" evidence="1">
    <location>
        <begin position="178"/>
        <end position="271"/>
    </location>
</feature>
<dbReference type="InterPro" id="IPR036390">
    <property type="entry name" value="WH_DNA-bd_sf"/>
</dbReference>
<reference evidence="2 3" key="1">
    <citation type="submission" date="2019-03" db="EMBL/GenBank/DDBJ databases">
        <title>Genomic Encyclopedia of Type Strains, Phase IV (KMG-IV): sequencing the most valuable type-strain genomes for metagenomic binning, comparative biology and taxonomic classification.</title>
        <authorList>
            <person name="Goeker M."/>
        </authorList>
    </citation>
    <scope>NUCLEOTIDE SEQUENCE [LARGE SCALE GENOMIC DNA]</scope>
    <source>
        <strain evidence="2 3">DSM 45934</strain>
    </source>
</reference>
<dbReference type="Proteomes" id="UP000295680">
    <property type="component" value="Unassembled WGS sequence"/>
</dbReference>
<dbReference type="Gene3D" id="1.10.10.10">
    <property type="entry name" value="Winged helix-like DNA-binding domain superfamily/Winged helix DNA-binding domain"/>
    <property type="match status" value="1"/>
</dbReference>
<dbReference type="EMBL" id="SLWS01000007">
    <property type="protein sequence ID" value="TCO55700.1"/>
    <property type="molecule type" value="Genomic_DNA"/>
</dbReference>
<sequence>MSWHNRLDTGTLEGITTLGGAARLLIHFTREDLARTRISGSPDSLWELVLSLHRLQRPRPTASPGPLAPADVLRWRANTLTGLSGHALGRRVRDHLLPLTPISSYFPDFLTPHTGLQGLEPGLDTLLATPRSRIGRELDELTTRSGAPSWGSDLATGDAQALHLLGNTIRDYFTTTLAPTWPTIQAQATTEHTRLTGILATHGIDAMLANLLPTTTWHPSDQVLEFPYPMTHTVHLHGRGLTLIPSWFCSPMPVVLVDLALPPVLVYPLTHTPPPATDPHALAKLIGPTRAKILLAITTATPTRAIQHRTGISASQLSRHAAVLRDNNLITEARHAGHTFYTRTPLGHTLTNGQQTTA</sequence>
<dbReference type="Pfam" id="PF19361">
    <property type="entry name" value="DUF5937"/>
    <property type="match status" value="1"/>
</dbReference>
<protein>
    <recommendedName>
        <fullName evidence="1">DUF5937 domain-containing protein</fullName>
    </recommendedName>
</protein>
<keyword evidence="3" id="KW-1185">Reference proteome</keyword>
<evidence type="ECO:0000259" key="1">
    <source>
        <dbReference type="Pfam" id="PF19361"/>
    </source>
</evidence>
<name>A0A4V2S6H6_9PSEU</name>
<evidence type="ECO:0000313" key="2">
    <source>
        <dbReference type="EMBL" id="TCO55700.1"/>
    </source>
</evidence>
<organism evidence="2 3">
    <name type="scientific">Actinocrispum wychmicini</name>
    <dbReference type="NCBI Taxonomy" id="1213861"/>
    <lineage>
        <taxon>Bacteria</taxon>
        <taxon>Bacillati</taxon>
        <taxon>Actinomycetota</taxon>
        <taxon>Actinomycetes</taxon>
        <taxon>Pseudonocardiales</taxon>
        <taxon>Pseudonocardiaceae</taxon>
        <taxon>Actinocrispum</taxon>
    </lineage>
</organism>
<proteinExistence type="predicted"/>
<dbReference type="SUPFAM" id="SSF46785">
    <property type="entry name" value="Winged helix' DNA-binding domain"/>
    <property type="match status" value="1"/>
</dbReference>
<dbReference type="AlphaFoldDB" id="A0A4V2S6H6"/>
<comment type="caution">
    <text evidence="2">The sequence shown here is derived from an EMBL/GenBank/DDBJ whole genome shotgun (WGS) entry which is preliminary data.</text>
</comment>
<gene>
    <name evidence="2" type="ORF">EV192_107122</name>
</gene>
<evidence type="ECO:0000313" key="3">
    <source>
        <dbReference type="Proteomes" id="UP000295680"/>
    </source>
</evidence>
<accession>A0A4V2S6H6</accession>
<dbReference type="CDD" id="cd00090">
    <property type="entry name" value="HTH_ARSR"/>
    <property type="match status" value="1"/>
</dbReference>
<dbReference type="InterPro" id="IPR045981">
    <property type="entry name" value="DUF5937"/>
</dbReference>